<reference evidence="3" key="1">
    <citation type="submission" date="2019-12" db="EMBL/GenBank/DDBJ databases">
        <title>Genome sequence of Babesia ovis.</title>
        <authorList>
            <person name="Yamagishi J."/>
            <person name="Sevinc F."/>
            <person name="Xuan X."/>
        </authorList>
    </citation>
    <scope>NUCLEOTIDE SEQUENCE</scope>
    <source>
        <strain evidence="3">Selcuk</strain>
    </source>
</reference>
<evidence type="ECO:0000313" key="4">
    <source>
        <dbReference type="Proteomes" id="UP001057455"/>
    </source>
</evidence>
<evidence type="ECO:0000259" key="2">
    <source>
        <dbReference type="PROSITE" id="PS50030"/>
    </source>
</evidence>
<dbReference type="GO" id="GO:0005829">
    <property type="term" value="C:cytosol"/>
    <property type="evidence" value="ECO:0007669"/>
    <property type="project" value="TreeGrafter"/>
</dbReference>
<protein>
    <recommendedName>
        <fullName evidence="2">UBA domain-containing protein</fullName>
    </recommendedName>
</protein>
<feature type="compositionally biased region" description="Polar residues" evidence="1">
    <location>
        <begin position="87"/>
        <end position="105"/>
    </location>
</feature>
<dbReference type="SUPFAM" id="SSF46934">
    <property type="entry name" value="UBA-like"/>
    <property type="match status" value="1"/>
</dbReference>
<dbReference type="Pfam" id="PF23195">
    <property type="entry name" value="UBQLN1"/>
    <property type="match status" value="1"/>
</dbReference>
<organism evidence="3 4">
    <name type="scientific">Babesia ovis</name>
    <dbReference type="NCBI Taxonomy" id="5869"/>
    <lineage>
        <taxon>Eukaryota</taxon>
        <taxon>Sar</taxon>
        <taxon>Alveolata</taxon>
        <taxon>Apicomplexa</taxon>
        <taxon>Aconoidasida</taxon>
        <taxon>Piroplasmida</taxon>
        <taxon>Babesiidae</taxon>
        <taxon>Babesia</taxon>
    </lineage>
</organism>
<proteinExistence type="predicted"/>
<dbReference type="InterPro" id="IPR015940">
    <property type="entry name" value="UBA"/>
</dbReference>
<dbReference type="GO" id="GO:0006511">
    <property type="term" value="P:ubiquitin-dependent protein catabolic process"/>
    <property type="evidence" value="ECO:0007669"/>
    <property type="project" value="TreeGrafter"/>
</dbReference>
<feature type="region of interest" description="Disordered" evidence="1">
    <location>
        <begin position="1"/>
        <end position="117"/>
    </location>
</feature>
<feature type="region of interest" description="Disordered" evidence="1">
    <location>
        <begin position="243"/>
        <end position="262"/>
    </location>
</feature>
<dbReference type="PANTHER" id="PTHR10677:SF3">
    <property type="entry name" value="FI07626P-RELATED"/>
    <property type="match status" value="1"/>
</dbReference>
<sequence>MPNGSKDGTAEGQAGGNGTAGKNTMENQGEASSGKKSCTGVEVCENADLRDSKDNIGINAGASGNSVTPEAISIDTDSHGSKAAPSDMTNGDSTLQRTTPSQAPKSTPGGRHDYDRRASSMISQFTRRLVTDTPQIDVDELLGAHQSASPSEEDQEERMSMNETNRMLRELTADSELMSQVMRAATNPEMAKELARQADTAWRNIEALPGGFRALCQMHRNIQQPLWQAMMNDNSKATFSSKKYDKMSEPKPSDTLNVESFPNPWATPPSIYTGGPGMGSFDSNMNSPLGNFGNLLGSMPGPTGTSPAGTRESPARLNLINTLHSYLASAGLNPSGSSSSQNSAPTSGSHTGVSVTPANASMDGSVTQGSPTAEATTSVVPSEEKYAQELQQMLDMGLEDRDLCLTVLEASDGDIFAAINLLQSLGEPDRKEPSQQ</sequence>
<dbReference type="GO" id="GO:0031593">
    <property type="term" value="F:polyubiquitin modification-dependent protein binding"/>
    <property type="evidence" value="ECO:0007669"/>
    <property type="project" value="TreeGrafter"/>
</dbReference>
<dbReference type="PANTHER" id="PTHR10677">
    <property type="entry name" value="UBIQUILIN"/>
    <property type="match status" value="1"/>
</dbReference>
<feature type="compositionally biased region" description="Polar residues" evidence="1">
    <location>
        <begin position="20"/>
        <end position="36"/>
    </location>
</feature>
<accession>A0A9W5WTS6</accession>
<name>A0A9W5WTS6_BABOV</name>
<dbReference type="Proteomes" id="UP001057455">
    <property type="component" value="Unassembled WGS sequence"/>
</dbReference>
<dbReference type="AlphaFoldDB" id="A0A9W5WTS6"/>
<keyword evidence="4" id="KW-1185">Reference proteome</keyword>
<evidence type="ECO:0000313" key="3">
    <source>
        <dbReference type="EMBL" id="GFE53173.1"/>
    </source>
</evidence>
<comment type="caution">
    <text evidence="3">The sequence shown here is derived from an EMBL/GenBank/DDBJ whole genome shotgun (WGS) entry which is preliminary data.</text>
</comment>
<dbReference type="InterPro" id="IPR015496">
    <property type="entry name" value="Ubiquilin"/>
</dbReference>
<dbReference type="EMBL" id="BLIY01000004">
    <property type="protein sequence ID" value="GFE53173.1"/>
    <property type="molecule type" value="Genomic_DNA"/>
</dbReference>
<feature type="compositionally biased region" description="Basic and acidic residues" evidence="1">
    <location>
        <begin position="243"/>
        <end position="252"/>
    </location>
</feature>
<dbReference type="PROSITE" id="PS50030">
    <property type="entry name" value="UBA"/>
    <property type="match status" value="1"/>
</dbReference>
<feature type="compositionally biased region" description="Polar residues" evidence="1">
    <location>
        <begin position="350"/>
        <end position="380"/>
    </location>
</feature>
<feature type="region of interest" description="Disordered" evidence="1">
    <location>
        <begin position="331"/>
        <end position="381"/>
    </location>
</feature>
<feature type="domain" description="UBA" evidence="2">
    <location>
        <begin position="381"/>
        <end position="425"/>
    </location>
</feature>
<feature type="region of interest" description="Disordered" evidence="1">
    <location>
        <begin position="294"/>
        <end position="313"/>
    </location>
</feature>
<evidence type="ECO:0000256" key="1">
    <source>
        <dbReference type="SAM" id="MobiDB-lite"/>
    </source>
</evidence>
<dbReference type="InterPro" id="IPR009060">
    <property type="entry name" value="UBA-like_sf"/>
</dbReference>
<dbReference type="Gene3D" id="1.10.8.10">
    <property type="entry name" value="DNA helicase RuvA subunit, C-terminal domain"/>
    <property type="match status" value="1"/>
</dbReference>
<gene>
    <name evidence="3" type="ORF">BaOVIS_005770</name>
</gene>
<dbReference type="OrthoDB" id="366319at2759"/>
<feature type="compositionally biased region" description="Low complexity" evidence="1">
    <location>
        <begin position="331"/>
        <end position="349"/>
    </location>
</feature>
<dbReference type="SMART" id="SM00165">
    <property type="entry name" value="UBA"/>
    <property type="match status" value="1"/>
</dbReference>